<organism evidence="2 3">
    <name type="scientific">Dietzia maris</name>
    <dbReference type="NCBI Taxonomy" id="37915"/>
    <lineage>
        <taxon>Bacteria</taxon>
        <taxon>Bacillati</taxon>
        <taxon>Actinomycetota</taxon>
        <taxon>Actinomycetes</taxon>
        <taxon>Mycobacteriales</taxon>
        <taxon>Dietziaceae</taxon>
        <taxon>Dietzia</taxon>
    </lineage>
</organism>
<dbReference type="PANTHER" id="PTHR11070">
    <property type="entry name" value="UVRD / RECB / PCRA DNA HELICASE FAMILY MEMBER"/>
    <property type="match status" value="1"/>
</dbReference>
<reference evidence="2 3" key="1">
    <citation type="submission" date="2023-07" db="EMBL/GenBank/DDBJ databases">
        <title>Strategy for survival of the halotoleranting strain Dietzia MX2 from the Yakshinskoe mineral salts deposit.</title>
        <authorList>
            <person name="Kharitonova M.A."/>
            <person name="Kupriyanova-Ashina F.G."/>
            <person name="Shakirov T.R."/>
            <person name="Vafina M.S."/>
            <person name="Ilinskaya O.N."/>
        </authorList>
    </citation>
    <scope>NUCLEOTIDE SEQUENCE [LARGE SCALE GENOMIC DNA]</scope>
    <source>
        <strain evidence="2 3">MX2</strain>
    </source>
</reference>
<accession>A0ABT8GXY8</accession>
<evidence type="ECO:0000313" key="3">
    <source>
        <dbReference type="Proteomes" id="UP001172702"/>
    </source>
</evidence>
<dbReference type="Pfam" id="PF13245">
    <property type="entry name" value="AAA_19"/>
    <property type="match status" value="1"/>
</dbReference>
<dbReference type="PANTHER" id="PTHR11070:SF45">
    <property type="entry name" value="DNA 3'-5' HELICASE"/>
    <property type="match status" value="1"/>
</dbReference>
<dbReference type="InterPro" id="IPR027785">
    <property type="entry name" value="UvrD-like_helicase_C"/>
</dbReference>
<sequence length="583" mass="64261">MSKMVASELLEPDESQAALLRGPLDERRLVVAGPGAGKTTVSVLLISEICRDSTYSGRPVLYISFSRAAMRAAFGAFGGADEDGWNGAFDVLPMTMDSFAWQITEQDHRGSSEWPDFDEVVRLAICSLTENYSGELDDVAHLIVDEAQDLSPVRQNLLFAIIERLPSDAGVTIFGDPMQSIYGFLNQDAGNVAQSWRRLLNGLSARSVTRMYRLDGAHRAHRAGPRKVASALLHRDLSDRAGAVESLDDLMTEFSIWDVPRFVKSAQEWTGSTAVLARTNAEVIGIFQILASLGLRCAWNSPRQVQPRVSSVIAELWSRSRGRALTFEQFREVEAVEPGLSSEWFSLMLSEVGSGQTVDWSAFARTLDRSVDPSLPWLVGLPDGVVVSTIHRSKGLEWDNVAVVEGADLLSEFGGRQPEPELAYVALSRARKRIVFLECRQPLVVRDKASRLYYQPHPKWRRPISIGITPSCLAPKQVGGESGQRVLALCDRHAMMEFELLASGRAEWPVYRCRIDGLAVGVTSDDFGRGLAKLLGSPRGDWPLLGSVPIDGVETAWSTVDGARFWLKPRPLGMSAVEYKKES</sequence>
<gene>
    <name evidence="2" type="ORF">QYF62_03295</name>
</gene>
<dbReference type="SUPFAM" id="SSF52540">
    <property type="entry name" value="P-loop containing nucleoside triphosphate hydrolases"/>
    <property type="match status" value="1"/>
</dbReference>
<proteinExistence type="predicted"/>
<dbReference type="RefSeq" id="WP_301162265.1">
    <property type="nucleotide sequence ID" value="NZ_JAUHTB010000002.1"/>
</dbReference>
<keyword evidence="3" id="KW-1185">Reference proteome</keyword>
<protein>
    <submittedName>
        <fullName evidence="2">AAA family ATPase</fullName>
    </submittedName>
</protein>
<dbReference type="Proteomes" id="UP001172702">
    <property type="component" value="Unassembled WGS sequence"/>
</dbReference>
<name>A0ABT8GXY8_9ACTN</name>
<dbReference type="EMBL" id="JAUHTB010000002">
    <property type="protein sequence ID" value="MDN4505084.1"/>
    <property type="molecule type" value="Genomic_DNA"/>
</dbReference>
<evidence type="ECO:0000259" key="1">
    <source>
        <dbReference type="Pfam" id="PF13538"/>
    </source>
</evidence>
<feature type="domain" description="UvrD-like helicase C-terminal" evidence="1">
    <location>
        <begin position="385"/>
        <end position="435"/>
    </location>
</feature>
<comment type="caution">
    <text evidence="2">The sequence shown here is derived from an EMBL/GenBank/DDBJ whole genome shotgun (WGS) entry which is preliminary data.</text>
</comment>
<dbReference type="Pfam" id="PF13538">
    <property type="entry name" value="UvrD_C_2"/>
    <property type="match status" value="1"/>
</dbReference>
<dbReference type="InterPro" id="IPR027417">
    <property type="entry name" value="P-loop_NTPase"/>
</dbReference>
<dbReference type="InterPro" id="IPR000212">
    <property type="entry name" value="DNA_helicase_UvrD/REP"/>
</dbReference>
<dbReference type="Gene3D" id="3.40.50.300">
    <property type="entry name" value="P-loop containing nucleotide triphosphate hydrolases"/>
    <property type="match status" value="2"/>
</dbReference>
<evidence type="ECO:0000313" key="2">
    <source>
        <dbReference type="EMBL" id="MDN4505084.1"/>
    </source>
</evidence>